<gene>
    <name evidence="4" type="ORF">N657DRAFT_638236</name>
</gene>
<dbReference type="Gene3D" id="3.40.50.12780">
    <property type="entry name" value="N-terminal domain of ligase-like"/>
    <property type="match status" value="1"/>
</dbReference>
<dbReference type="Pfam" id="PF00550">
    <property type="entry name" value="PP-binding"/>
    <property type="match status" value="1"/>
</dbReference>
<dbReference type="SUPFAM" id="SSF56801">
    <property type="entry name" value="Acetyl-CoA synthetase-like"/>
    <property type="match status" value="1"/>
</dbReference>
<feature type="domain" description="Carrier" evidence="3">
    <location>
        <begin position="497"/>
        <end position="575"/>
    </location>
</feature>
<organism evidence="4 5">
    <name type="scientific">Parathielavia appendiculata</name>
    <dbReference type="NCBI Taxonomy" id="2587402"/>
    <lineage>
        <taxon>Eukaryota</taxon>
        <taxon>Fungi</taxon>
        <taxon>Dikarya</taxon>
        <taxon>Ascomycota</taxon>
        <taxon>Pezizomycotina</taxon>
        <taxon>Sordariomycetes</taxon>
        <taxon>Sordariomycetidae</taxon>
        <taxon>Sordariales</taxon>
        <taxon>Chaetomiaceae</taxon>
        <taxon>Parathielavia</taxon>
    </lineage>
</organism>
<protein>
    <submittedName>
        <fullName evidence="4">Acetyl-CoA synthetase-like protein</fullName>
    </submittedName>
</protein>
<sequence>MGVVNGDLNYFTCTLGQAAQRKDENPASRSFRTVIELVDLQARDFPHSPALGFADFQSQPASTATSPQLEPLAIDHLCEATGANAIFSDERHLQRLLSLDSYQTFSIPFYGNSTAKEALETIEGSHGISEIAYYVHTSGTSSGLPKPIPQTHQGVVGVVPRLPGYDKPATFTTTPLYHGGLADCFRAWASGAAVWFFPEGVLPITRANLLNAIRFAGEQSTVPVRYFTSVPYILQMMAEADEGVQLLRTMDLVGVGGAALPAAVGDKLVQAGVNLVSRLGSAECGFLASSHRKYAEDKEWQYLRLPITDTAMLTFEPREGRLSELVAQPCWPFLARTNRSDGSYATSDLFDPHTSIPNAWRYHSRADAQITLVNGKKFDPAPLEGAILASTNLLQDVVIVGNGKEYTGLLLFPSKNDVADTDLIEAVWPTIQELNRDTQSYARIVKTMLVPVRLADGRPLDKSSKGTILRRQVEERYRDAIESAYQSKEKESLPQEASDTELLQSVLGCFSRILGRSLDPDVDLYQQGVDSIAAIQIRKSIESLCLPQAHQNLPINVLYDLGTINAVVAYLQKLRRGMHAYDTDGDGAQQDLMRKFVNKYGDFHPKGGTWQKKGGDVVVLTGATGFLGAYILHLLRHEGRVRRVYCLVREETPSAAHQRVTMALSNRGMLGLDPFREPPDEHEKIICLPCRLSNSELGLSAEIRRKITEEATLFIHSAWTVNFNLRLSSLEDQLMGMRNLIDMAAQAGARFAFVSSIAAVACSQSTSVQEKLSQDPSDSSPLGYSRSKWVAEHICAAAHDALATKTGKDFMLPPISVIRAGQLCSNEAGIWNASEAYPLMLSTAKLTGCLPDLPGQGLNWLPVDMAAQAVLDIALSRRGPGDASEAGSEGPPVYHVLNPHKTPTWNQMLHWILEDAGADQFAIVSPSEWVERLETANRGEASHPSHALLGLWKESFVKSGHTESKLRTRSSAPNFDMDLTRQVSDTIRQVQPLDRRRVVKMWKWINQAIVAFICHFRIAWPGPAMWYVPPFSLHEGYFEHDLTKSCILQRRPTSGSESTSSTRKLEILPRSTLAKKPGADVWFWSAHLNLLSSCKVFGV</sequence>
<dbReference type="InterPro" id="IPR036291">
    <property type="entry name" value="NAD(P)-bd_dom_sf"/>
</dbReference>
<dbReference type="PANTHER" id="PTHR43439">
    <property type="entry name" value="PHENYLACETATE-COENZYME A LIGASE"/>
    <property type="match status" value="1"/>
</dbReference>
<dbReference type="InterPro" id="IPR042099">
    <property type="entry name" value="ANL_N_sf"/>
</dbReference>
<keyword evidence="5" id="KW-1185">Reference proteome</keyword>
<dbReference type="Gene3D" id="3.40.50.720">
    <property type="entry name" value="NAD(P)-binding Rossmann-like Domain"/>
    <property type="match status" value="1"/>
</dbReference>
<keyword evidence="1" id="KW-0596">Phosphopantetheine</keyword>
<dbReference type="GO" id="GO:0031177">
    <property type="term" value="F:phosphopantetheine binding"/>
    <property type="evidence" value="ECO:0007669"/>
    <property type="project" value="InterPro"/>
</dbReference>
<dbReference type="InterPro" id="IPR051414">
    <property type="entry name" value="Adenylate-forming_Reductase"/>
</dbReference>
<dbReference type="SUPFAM" id="SSF51735">
    <property type="entry name" value="NAD(P)-binding Rossmann-fold domains"/>
    <property type="match status" value="1"/>
</dbReference>
<dbReference type="AlphaFoldDB" id="A0AAN6TP98"/>
<evidence type="ECO:0000259" key="3">
    <source>
        <dbReference type="PROSITE" id="PS50075"/>
    </source>
</evidence>
<evidence type="ECO:0000256" key="1">
    <source>
        <dbReference type="ARBA" id="ARBA00022450"/>
    </source>
</evidence>
<comment type="caution">
    <text evidence="4">The sequence shown here is derived from an EMBL/GenBank/DDBJ whole genome shotgun (WGS) entry which is preliminary data.</text>
</comment>
<keyword evidence="2" id="KW-0597">Phosphoprotein</keyword>
<accession>A0AAN6TP98</accession>
<dbReference type="RefSeq" id="XP_062641942.1">
    <property type="nucleotide sequence ID" value="XM_062791569.1"/>
</dbReference>
<dbReference type="PROSITE" id="PS50075">
    <property type="entry name" value="CARRIER"/>
    <property type="match status" value="1"/>
</dbReference>
<evidence type="ECO:0000313" key="4">
    <source>
        <dbReference type="EMBL" id="KAK4118169.1"/>
    </source>
</evidence>
<dbReference type="Gene3D" id="1.10.1200.10">
    <property type="entry name" value="ACP-like"/>
    <property type="match status" value="1"/>
</dbReference>
<dbReference type="InterPro" id="IPR009081">
    <property type="entry name" value="PP-bd_ACP"/>
</dbReference>
<dbReference type="GeneID" id="87828338"/>
<dbReference type="InterPro" id="IPR036736">
    <property type="entry name" value="ACP-like_sf"/>
</dbReference>
<dbReference type="InterPro" id="IPR013120">
    <property type="entry name" value="FAR_NAD-bd"/>
</dbReference>
<proteinExistence type="predicted"/>
<dbReference type="InterPro" id="IPR000873">
    <property type="entry name" value="AMP-dep_synth/lig_dom"/>
</dbReference>
<reference evidence="4" key="1">
    <citation type="journal article" date="2023" name="Mol. Phylogenet. Evol.">
        <title>Genome-scale phylogeny and comparative genomics of the fungal order Sordariales.</title>
        <authorList>
            <person name="Hensen N."/>
            <person name="Bonometti L."/>
            <person name="Westerberg I."/>
            <person name="Brannstrom I.O."/>
            <person name="Guillou S."/>
            <person name="Cros-Aarteil S."/>
            <person name="Calhoun S."/>
            <person name="Haridas S."/>
            <person name="Kuo A."/>
            <person name="Mondo S."/>
            <person name="Pangilinan J."/>
            <person name="Riley R."/>
            <person name="LaButti K."/>
            <person name="Andreopoulos B."/>
            <person name="Lipzen A."/>
            <person name="Chen C."/>
            <person name="Yan M."/>
            <person name="Daum C."/>
            <person name="Ng V."/>
            <person name="Clum A."/>
            <person name="Steindorff A."/>
            <person name="Ohm R.A."/>
            <person name="Martin F."/>
            <person name="Silar P."/>
            <person name="Natvig D.O."/>
            <person name="Lalanne C."/>
            <person name="Gautier V."/>
            <person name="Ament-Velasquez S.L."/>
            <person name="Kruys A."/>
            <person name="Hutchinson M.I."/>
            <person name="Powell A.J."/>
            <person name="Barry K."/>
            <person name="Miller A.N."/>
            <person name="Grigoriev I.V."/>
            <person name="Debuchy R."/>
            <person name="Gladieux P."/>
            <person name="Hiltunen Thoren M."/>
            <person name="Johannesson H."/>
        </authorList>
    </citation>
    <scope>NUCLEOTIDE SEQUENCE</scope>
    <source>
        <strain evidence="4">CBS 731.68</strain>
    </source>
</reference>
<evidence type="ECO:0000256" key="2">
    <source>
        <dbReference type="ARBA" id="ARBA00022553"/>
    </source>
</evidence>
<dbReference type="PANTHER" id="PTHR43439:SF2">
    <property type="entry name" value="ENZYME, PUTATIVE (JCVI)-RELATED"/>
    <property type="match status" value="1"/>
</dbReference>
<dbReference type="Pfam" id="PF00501">
    <property type="entry name" value="AMP-binding"/>
    <property type="match status" value="1"/>
</dbReference>
<dbReference type="Pfam" id="PF07993">
    <property type="entry name" value="NAD_binding_4"/>
    <property type="match status" value="1"/>
</dbReference>
<dbReference type="InterPro" id="IPR020806">
    <property type="entry name" value="PKS_PP-bd"/>
</dbReference>
<evidence type="ECO:0000313" key="5">
    <source>
        <dbReference type="Proteomes" id="UP001302602"/>
    </source>
</evidence>
<dbReference type="SUPFAM" id="SSF47336">
    <property type="entry name" value="ACP-like"/>
    <property type="match status" value="1"/>
</dbReference>
<dbReference type="Proteomes" id="UP001302602">
    <property type="component" value="Unassembled WGS sequence"/>
</dbReference>
<name>A0AAN6TP98_9PEZI</name>
<reference evidence="4" key="2">
    <citation type="submission" date="2023-05" db="EMBL/GenBank/DDBJ databases">
        <authorList>
            <consortium name="Lawrence Berkeley National Laboratory"/>
            <person name="Steindorff A."/>
            <person name="Hensen N."/>
            <person name="Bonometti L."/>
            <person name="Westerberg I."/>
            <person name="Brannstrom I.O."/>
            <person name="Guillou S."/>
            <person name="Cros-Aarteil S."/>
            <person name="Calhoun S."/>
            <person name="Haridas S."/>
            <person name="Kuo A."/>
            <person name="Mondo S."/>
            <person name="Pangilinan J."/>
            <person name="Riley R."/>
            <person name="Labutti K."/>
            <person name="Andreopoulos B."/>
            <person name="Lipzen A."/>
            <person name="Chen C."/>
            <person name="Yanf M."/>
            <person name="Daum C."/>
            <person name="Ng V."/>
            <person name="Clum A."/>
            <person name="Ohm R."/>
            <person name="Martin F."/>
            <person name="Silar P."/>
            <person name="Natvig D."/>
            <person name="Lalanne C."/>
            <person name="Gautier V."/>
            <person name="Ament-Velasquez S.L."/>
            <person name="Kruys A."/>
            <person name="Hutchinson M.I."/>
            <person name="Powell A.J."/>
            <person name="Barry K."/>
            <person name="Miller A.N."/>
            <person name="Grigoriev I.V."/>
            <person name="Debuchy R."/>
            <person name="Gladieux P."/>
            <person name="Thoren M.H."/>
            <person name="Johannesson H."/>
        </authorList>
    </citation>
    <scope>NUCLEOTIDE SEQUENCE</scope>
    <source>
        <strain evidence="4">CBS 731.68</strain>
    </source>
</reference>
<dbReference type="EMBL" id="MU853280">
    <property type="protein sequence ID" value="KAK4118169.1"/>
    <property type="molecule type" value="Genomic_DNA"/>
</dbReference>
<dbReference type="SMART" id="SM00823">
    <property type="entry name" value="PKS_PP"/>
    <property type="match status" value="1"/>
</dbReference>
<dbReference type="Pfam" id="PF23562">
    <property type="entry name" value="AMP-binding_C_3"/>
    <property type="match status" value="1"/>
</dbReference>